<evidence type="ECO:0000313" key="8">
    <source>
        <dbReference type="EMBL" id="ABI41848.1"/>
    </source>
</evidence>
<dbReference type="InterPro" id="IPR023353">
    <property type="entry name" value="LemA-like_dom_sf"/>
</dbReference>
<keyword evidence="3 7" id="KW-0812">Transmembrane</keyword>
<protein>
    <submittedName>
        <fullName evidence="8">LemA family protein</fullName>
    </submittedName>
</protein>
<dbReference type="Gene3D" id="1.20.1440.20">
    <property type="entry name" value="LemA-like domain"/>
    <property type="match status" value="1"/>
</dbReference>
<dbReference type="InterPro" id="IPR007156">
    <property type="entry name" value="MamQ_LemA"/>
</dbReference>
<dbReference type="AlphaFoldDB" id="Q0HYF7"/>
<reference evidence="8" key="1">
    <citation type="submission" date="2006-08" db="EMBL/GenBank/DDBJ databases">
        <title>Complete sequence of Chromosome1 of Shewanella sp. MR-7.</title>
        <authorList>
            <consortium name="US DOE Joint Genome Institute"/>
            <person name="Copeland A."/>
            <person name="Lucas S."/>
            <person name="Lapidus A."/>
            <person name="Barry K."/>
            <person name="Detter J.C."/>
            <person name="Glavina del Rio T."/>
            <person name="Hammon N."/>
            <person name="Israni S."/>
            <person name="Dalin E."/>
            <person name="Tice H."/>
            <person name="Pitluck S."/>
            <person name="Kiss H."/>
            <person name="Brettin T."/>
            <person name="Bruce D."/>
            <person name="Han C."/>
            <person name="Tapia R."/>
            <person name="Gilna P."/>
            <person name="Schmutz J."/>
            <person name="Larimer F."/>
            <person name="Land M."/>
            <person name="Hauser L."/>
            <person name="Kyrpides N."/>
            <person name="Mikhailova N."/>
            <person name="Nealson K."/>
            <person name="Konstantinidis K."/>
            <person name="Klappenbach J."/>
            <person name="Tiedje J."/>
            <person name="Richardson P."/>
        </authorList>
    </citation>
    <scope>NUCLEOTIDE SEQUENCE</scope>
    <source>
        <strain evidence="8">MR-7</strain>
    </source>
</reference>
<evidence type="ECO:0000256" key="2">
    <source>
        <dbReference type="ARBA" id="ARBA00008854"/>
    </source>
</evidence>
<dbReference type="PANTHER" id="PTHR34478">
    <property type="entry name" value="PROTEIN LEMA"/>
    <property type="match status" value="1"/>
</dbReference>
<dbReference type="HOGENOM" id="CLU_056714_1_1_6"/>
<keyword evidence="4 7" id="KW-1133">Transmembrane helix</keyword>
<dbReference type="Pfam" id="PF04011">
    <property type="entry name" value="LemA"/>
    <property type="match status" value="1"/>
</dbReference>
<dbReference type="PANTHER" id="PTHR34478:SF2">
    <property type="entry name" value="MEMBRANE PROTEIN"/>
    <property type="match status" value="1"/>
</dbReference>
<comment type="similarity">
    <text evidence="2">Belongs to the LemA family.</text>
</comment>
<keyword evidence="5 7" id="KW-0472">Membrane</keyword>
<evidence type="ECO:0000256" key="4">
    <source>
        <dbReference type="ARBA" id="ARBA00022989"/>
    </source>
</evidence>
<dbReference type="GO" id="GO:0016020">
    <property type="term" value="C:membrane"/>
    <property type="evidence" value="ECO:0007669"/>
    <property type="project" value="UniProtKB-SubCell"/>
</dbReference>
<comment type="subcellular location">
    <subcellularLocation>
        <location evidence="1">Membrane</location>
        <topology evidence="1">Single-pass membrane protein</topology>
    </subcellularLocation>
</comment>
<name>Q0HYF7_SHESR</name>
<evidence type="ECO:0000256" key="1">
    <source>
        <dbReference type="ARBA" id="ARBA00004167"/>
    </source>
</evidence>
<accession>Q0HYF7</accession>
<gene>
    <name evidence="8" type="ordered locus">Shewmr7_0849</name>
</gene>
<dbReference type="SUPFAM" id="SSF140478">
    <property type="entry name" value="LemA-like"/>
    <property type="match status" value="1"/>
</dbReference>
<dbReference type="KEGG" id="shm:Shewmr7_0849"/>
<dbReference type="EMBL" id="CP000444">
    <property type="protein sequence ID" value="ABI41848.1"/>
    <property type="molecule type" value="Genomic_DNA"/>
</dbReference>
<evidence type="ECO:0000256" key="5">
    <source>
        <dbReference type="ARBA" id="ARBA00023136"/>
    </source>
</evidence>
<evidence type="ECO:0000256" key="6">
    <source>
        <dbReference type="SAM" id="Coils"/>
    </source>
</evidence>
<organism evidence="8">
    <name type="scientific">Shewanella sp. (strain MR-7)</name>
    <dbReference type="NCBI Taxonomy" id="60481"/>
    <lineage>
        <taxon>Bacteria</taxon>
        <taxon>Pseudomonadati</taxon>
        <taxon>Pseudomonadota</taxon>
        <taxon>Gammaproteobacteria</taxon>
        <taxon>Alteromonadales</taxon>
        <taxon>Shewanellaceae</taxon>
        <taxon>Shewanella</taxon>
    </lineage>
</organism>
<feature type="coiled-coil region" evidence="6">
    <location>
        <begin position="107"/>
        <end position="141"/>
    </location>
</feature>
<keyword evidence="6" id="KW-0175">Coiled coil</keyword>
<evidence type="ECO:0000256" key="7">
    <source>
        <dbReference type="SAM" id="Phobius"/>
    </source>
</evidence>
<sequence length="257" mass="28493">MGKLIGDADQICGYGFSSTYLGNKVLFCAFAVWSIFTYNSLQSKKQSLVEQASNIQVSLQKRRDLASRVIDIAQGFGDHEKLTHLKISADQQASTQSLAALSQSFPELKANETYSKLMKQLEDLEDNIAAKRETYNKHVNIYNSYRSSFPTMLVANKLSFDPAPYYNADNEDTLSSLAIFNRDDSEAVKNLINTSSQTLKSSAKYLKASATTHIENAKQSETFKSVVDQGDIAITKVVEAAKTKIEKKESAAAEKEE</sequence>
<feature type="transmembrane region" description="Helical" evidence="7">
    <location>
        <begin position="20"/>
        <end position="38"/>
    </location>
</feature>
<proteinExistence type="inferred from homology"/>
<evidence type="ECO:0000256" key="3">
    <source>
        <dbReference type="ARBA" id="ARBA00022692"/>
    </source>
</evidence>